<name>A0A1I7WAT4_HETBA</name>
<dbReference type="Proteomes" id="UP000095283">
    <property type="component" value="Unplaced"/>
</dbReference>
<dbReference type="AlphaFoldDB" id="A0A1I7WAT4"/>
<sequence>MSISKKKEEEKEKKFLGRLSYKLDYDFDKNARTDLIESPPVLIPIQPLIGWLSIRLAAAPLVNFTNASDGEFTCTLRSQTMIVLDRTNG</sequence>
<evidence type="ECO:0000313" key="2">
    <source>
        <dbReference type="WBParaSite" id="Hba_01782"/>
    </source>
</evidence>
<organism evidence="1 2">
    <name type="scientific">Heterorhabditis bacteriophora</name>
    <name type="common">Entomopathogenic nematode worm</name>
    <dbReference type="NCBI Taxonomy" id="37862"/>
    <lineage>
        <taxon>Eukaryota</taxon>
        <taxon>Metazoa</taxon>
        <taxon>Ecdysozoa</taxon>
        <taxon>Nematoda</taxon>
        <taxon>Chromadorea</taxon>
        <taxon>Rhabditida</taxon>
        <taxon>Rhabditina</taxon>
        <taxon>Rhabditomorpha</taxon>
        <taxon>Strongyloidea</taxon>
        <taxon>Heterorhabditidae</taxon>
        <taxon>Heterorhabditis</taxon>
    </lineage>
</organism>
<protein>
    <submittedName>
        <fullName evidence="2">Uncharacterized protein</fullName>
    </submittedName>
</protein>
<reference evidence="2" key="1">
    <citation type="submission" date="2016-11" db="UniProtKB">
        <authorList>
            <consortium name="WormBaseParasite"/>
        </authorList>
    </citation>
    <scope>IDENTIFICATION</scope>
</reference>
<dbReference type="WBParaSite" id="Hba_01782">
    <property type="protein sequence ID" value="Hba_01782"/>
    <property type="gene ID" value="Hba_01782"/>
</dbReference>
<proteinExistence type="predicted"/>
<keyword evidence="1" id="KW-1185">Reference proteome</keyword>
<evidence type="ECO:0000313" key="1">
    <source>
        <dbReference type="Proteomes" id="UP000095283"/>
    </source>
</evidence>
<accession>A0A1I7WAT4</accession>